<sequence>MQHLAQYVPSAYMPEPPTNELQQFYNVLKSENRMPQRVVDELCQFMDESLPRLNRMPNSFYQSQFKDNGRSPFKKMYYFHLGPRLRWLYASEVTAQSMRWLAENTLTPGEMSHPTDSIAWKTSTKHIPSLLPNQETSEINDLWVEGISVYDISRKQNFQLRATLIWTISNFPTYSMLSGWSTSGHRACSYWMEDLQAFSLKHGRKTT</sequence>
<dbReference type="InterPro" id="IPR004242">
    <property type="entry name" value="Transposase_21"/>
</dbReference>
<name>A0A8X8XRA3_SALSN</name>
<organism evidence="1">
    <name type="scientific">Salvia splendens</name>
    <name type="common">Scarlet sage</name>
    <dbReference type="NCBI Taxonomy" id="180675"/>
    <lineage>
        <taxon>Eukaryota</taxon>
        <taxon>Viridiplantae</taxon>
        <taxon>Streptophyta</taxon>
        <taxon>Embryophyta</taxon>
        <taxon>Tracheophyta</taxon>
        <taxon>Spermatophyta</taxon>
        <taxon>Magnoliopsida</taxon>
        <taxon>eudicotyledons</taxon>
        <taxon>Gunneridae</taxon>
        <taxon>Pentapetalae</taxon>
        <taxon>asterids</taxon>
        <taxon>lamiids</taxon>
        <taxon>Lamiales</taxon>
        <taxon>Lamiaceae</taxon>
        <taxon>Nepetoideae</taxon>
        <taxon>Mentheae</taxon>
        <taxon>Salviinae</taxon>
        <taxon>Salvia</taxon>
        <taxon>Salvia subgen. Calosphace</taxon>
        <taxon>core Calosphace</taxon>
    </lineage>
</organism>
<dbReference type="Pfam" id="PF02992">
    <property type="entry name" value="Transposase_21"/>
    <property type="match status" value="1"/>
</dbReference>
<protein>
    <submittedName>
        <fullName evidence="1">Uncharacterized protein</fullName>
    </submittedName>
</protein>
<reference evidence="1" key="2">
    <citation type="submission" date="2020-08" db="EMBL/GenBank/DDBJ databases">
        <title>Plant Genome Project.</title>
        <authorList>
            <person name="Zhang R.-G."/>
        </authorList>
    </citation>
    <scope>NUCLEOTIDE SEQUENCE</scope>
    <source>
        <strain evidence="1">Huo1</strain>
        <tissue evidence="1">Leaf</tissue>
    </source>
</reference>
<dbReference type="Proteomes" id="UP000298416">
    <property type="component" value="Unassembled WGS sequence"/>
</dbReference>
<evidence type="ECO:0000313" key="2">
    <source>
        <dbReference type="Proteomes" id="UP000298416"/>
    </source>
</evidence>
<dbReference type="PANTHER" id="PTHR10775:SF182">
    <property type="entry name" value="TRANSPOSON, EN_SPM-LIKE, TRANSPOSASE-ASSOCIATED DOMAIN PROTEIN-RELATED"/>
    <property type="match status" value="1"/>
</dbReference>
<evidence type="ECO:0000313" key="1">
    <source>
        <dbReference type="EMBL" id="KAG6416071.1"/>
    </source>
</evidence>
<accession>A0A8X8XRA3</accession>
<reference evidence="1" key="1">
    <citation type="submission" date="2018-01" db="EMBL/GenBank/DDBJ databases">
        <authorList>
            <person name="Mao J.F."/>
        </authorList>
    </citation>
    <scope>NUCLEOTIDE SEQUENCE</scope>
    <source>
        <strain evidence="1">Huo1</strain>
        <tissue evidence="1">Leaf</tissue>
    </source>
</reference>
<dbReference type="PANTHER" id="PTHR10775">
    <property type="entry name" value="OS08G0208400 PROTEIN"/>
    <property type="match status" value="1"/>
</dbReference>
<dbReference type="AlphaFoldDB" id="A0A8X8XRA3"/>
<dbReference type="EMBL" id="PNBA02000008">
    <property type="protein sequence ID" value="KAG6416071.1"/>
    <property type="molecule type" value="Genomic_DNA"/>
</dbReference>
<keyword evidence="2" id="KW-1185">Reference proteome</keyword>
<comment type="caution">
    <text evidence="1">The sequence shown here is derived from an EMBL/GenBank/DDBJ whole genome shotgun (WGS) entry which is preliminary data.</text>
</comment>
<gene>
    <name evidence="1" type="ORF">SASPL_123495</name>
</gene>
<proteinExistence type="predicted"/>